<dbReference type="GO" id="GO:0032937">
    <property type="term" value="C:SREBP-SCAP-Insig complex"/>
    <property type="evidence" value="ECO:0007669"/>
    <property type="project" value="TreeGrafter"/>
</dbReference>
<dbReference type="Proteomes" id="UP000549394">
    <property type="component" value="Unassembled WGS sequence"/>
</dbReference>
<proteinExistence type="inferred from homology"/>
<reference evidence="10 11" key="1">
    <citation type="submission" date="2020-08" db="EMBL/GenBank/DDBJ databases">
        <authorList>
            <person name="Hejnol A."/>
        </authorList>
    </citation>
    <scope>NUCLEOTIDE SEQUENCE [LARGE SCALE GENOMIC DNA]</scope>
</reference>
<dbReference type="GO" id="GO:0032933">
    <property type="term" value="P:SREBP signaling pathway"/>
    <property type="evidence" value="ECO:0007669"/>
    <property type="project" value="TreeGrafter"/>
</dbReference>
<dbReference type="GO" id="GO:0006695">
    <property type="term" value="P:cholesterol biosynthetic process"/>
    <property type="evidence" value="ECO:0007669"/>
    <property type="project" value="TreeGrafter"/>
</dbReference>
<gene>
    <name evidence="10" type="ORF">DGYR_LOCUS12495</name>
</gene>
<evidence type="ECO:0000256" key="6">
    <source>
        <dbReference type="ARBA" id="ARBA00022989"/>
    </source>
</evidence>
<comment type="caution">
    <text evidence="10">The sequence shown here is derived from an EMBL/GenBank/DDBJ whole genome shotgun (WGS) entry which is preliminary data.</text>
</comment>
<dbReference type="EMBL" id="CAJFCJ010000024">
    <property type="protein sequence ID" value="CAD5125048.1"/>
    <property type="molecule type" value="Genomic_DNA"/>
</dbReference>
<keyword evidence="5" id="KW-0256">Endoplasmic reticulum</keyword>
<evidence type="ECO:0000256" key="5">
    <source>
        <dbReference type="ARBA" id="ARBA00022824"/>
    </source>
</evidence>
<keyword evidence="3" id="KW-0153">Cholesterol metabolism</keyword>
<evidence type="ECO:0000256" key="2">
    <source>
        <dbReference type="ARBA" id="ARBA00007475"/>
    </source>
</evidence>
<comment type="similarity">
    <text evidence="2">Belongs to the INSIG family.</text>
</comment>
<evidence type="ECO:0000256" key="8">
    <source>
        <dbReference type="ARBA" id="ARBA00023166"/>
    </source>
</evidence>
<dbReference type="PANTHER" id="PTHR15301:SF3">
    <property type="entry name" value="PROTEIN NSG1-RELATED"/>
    <property type="match status" value="1"/>
</dbReference>
<evidence type="ECO:0000256" key="9">
    <source>
        <dbReference type="SAM" id="Phobius"/>
    </source>
</evidence>
<dbReference type="AlphaFoldDB" id="A0A7I8WA83"/>
<dbReference type="InterPro" id="IPR025929">
    <property type="entry name" value="INSIG_fam"/>
</dbReference>
<name>A0A7I8WA83_9ANNE</name>
<evidence type="ECO:0000256" key="7">
    <source>
        <dbReference type="ARBA" id="ARBA00023136"/>
    </source>
</evidence>
<feature type="transmembrane region" description="Helical" evidence="9">
    <location>
        <begin position="111"/>
        <end position="128"/>
    </location>
</feature>
<dbReference type="PANTHER" id="PTHR15301">
    <property type="entry name" value="INSULIN-INDUCED GENE 1"/>
    <property type="match status" value="1"/>
</dbReference>
<dbReference type="GO" id="GO:0032869">
    <property type="term" value="P:cellular response to insulin stimulus"/>
    <property type="evidence" value="ECO:0007669"/>
    <property type="project" value="TreeGrafter"/>
</dbReference>
<keyword evidence="8" id="KW-1207">Sterol metabolism</keyword>
<keyword evidence="8" id="KW-0753">Steroid metabolism</keyword>
<feature type="transmembrane region" description="Helical" evidence="9">
    <location>
        <begin position="12"/>
        <end position="31"/>
    </location>
</feature>
<dbReference type="OrthoDB" id="205546at2759"/>
<keyword evidence="6 9" id="KW-1133">Transmembrane helix</keyword>
<evidence type="ECO:0000313" key="11">
    <source>
        <dbReference type="Proteomes" id="UP000549394"/>
    </source>
</evidence>
<evidence type="ECO:0000256" key="3">
    <source>
        <dbReference type="ARBA" id="ARBA00022548"/>
    </source>
</evidence>
<keyword evidence="4 9" id="KW-0812">Transmembrane</keyword>
<organism evidence="10 11">
    <name type="scientific">Dimorphilus gyrociliatus</name>
    <dbReference type="NCBI Taxonomy" id="2664684"/>
    <lineage>
        <taxon>Eukaryota</taxon>
        <taxon>Metazoa</taxon>
        <taxon>Spiralia</taxon>
        <taxon>Lophotrochozoa</taxon>
        <taxon>Annelida</taxon>
        <taxon>Polychaeta</taxon>
        <taxon>Polychaeta incertae sedis</taxon>
        <taxon>Dinophilidae</taxon>
        <taxon>Dimorphilus</taxon>
    </lineage>
</organism>
<feature type="transmembrane region" description="Helical" evidence="9">
    <location>
        <begin position="51"/>
        <end position="75"/>
    </location>
</feature>
<evidence type="ECO:0000256" key="4">
    <source>
        <dbReference type="ARBA" id="ARBA00022692"/>
    </source>
</evidence>
<sequence length="199" mass="22174">MIEIPIMFSLLPRGFCLFLVGSVFFIVLNLLQLERKVALSPELLTKYSDAWWVAPACGFLATVIGLLYPFIDNFLGQTHKHQPDWSSVMRCIAIFVGINHASAKLEFHNNIQLSLTLAAMSIGLWWLFDRSRSGFVLALLIAIVATVMALVLVYSGILSYTEPRLEYMRSCIPSIFFSGGVTMGSIGRQLALSGKEHKD</sequence>
<keyword evidence="11" id="KW-1185">Reference proteome</keyword>
<keyword evidence="7 9" id="KW-0472">Membrane</keyword>
<evidence type="ECO:0000256" key="1">
    <source>
        <dbReference type="ARBA" id="ARBA00004477"/>
    </source>
</evidence>
<protein>
    <submittedName>
        <fullName evidence="10">DgyrCDS13292</fullName>
    </submittedName>
</protein>
<dbReference type="Pfam" id="PF07281">
    <property type="entry name" value="INSIG"/>
    <property type="match status" value="1"/>
</dbReference>
<dbReference type="GO" id="GO:0036316">
    <property type="term" value="P:SREBP-SCAP complex retention in endoplasmic reticulum"/>
    <property type="evidence" value="ECO:0007669"/>
    <property type="project" value="TreeGrafter"/>
</dbReference>
<feature type="transmembrane region" description="Helical" evidence="9">
    <location>
        <begin position="135"/>
        <end position="155"/>
    </location>
</feature>
<comment type="subcellular location">
    <subcellularLocation>
        <location evidence="1">Endoplasmic reticulum membrane</location>
        <topology evidence="1">Multi-pass membrane protein</topology>
    </subcellularLocation>
</comment>
<keyword evidence="8" id="KW-0443">Lipid metabolism</keyword>
<accession>A0A7I8WA83</accession>
<evidence type="ECO:0000313" key="10">
    <source>
        <dbReference type="EMBL" id="CAD5125048.1"/>
    </source>
</evidence>